<dbReference type="GO" id="GO:0005524">
    <property type="term" value="F:ATP binding"/>
    <property type="evidence" value="ECO:0007669"/>
    <property type="project" value="UniProtKB-UniRule"/>
</dbReference>
<protein>
    <recommendedName>
        <fullName evidence="5">receptor protein serine/threonine kinase</fullName>
        <ecNumber evidence="5">2.7.11.30</ecNumber>
    </recommendedName>
</protein>
<dbReference type="AlphaFoldDB" id="A0A8C5GRT2"/>
<feature type="coiled-coil region" evidence="19">
    <location>
        <begin position="326"/>
        <end position="363"/>
    </location>
</feature>
<sequence length="858" mass="94574">MYFTGGADSMLMLQVNGGLWNHSAVTANMDSSEKVATATASIAPCFVDDILAVLREDIGREGELANSSLSLFGMCSGSDPSPSVLLKLSEEVRRNQRTGPEPEVLHPSAAHVSVAEAEGGVVLTFDLQSSTLLKLDSVLLLVFDSLVTGRNLDLTFISRSLQPQQQSVCVSEQTQYILLTGRPSTDDSLQKWRIHASTKSFINKEALNNLFGGGNNISVTPLLLFSAQTGISSRPTPVSSSSLQTSFLCELKRFLDSFVPQVAVASPPVQLDTLHSLPPLRLDSSSSEALLSGMINSSTVTIFSFKNWGPVSPAQHGELSLSAALLEELRQRLGETSVQLMQMIQEENVSDRAMERLQRLRELSELQKKAATECIFIVCTCSSASAPKRRCVYYDSPRNHQYTQAGRVSGSVQVCEATSCCVGFFWMMDGQQKVDLQACDMHEHSCPDMHCKPQPRFNKMIKCVCKTDFCNSNISWISEDEEAVGSPDGTMRTTIAVVSVVLLFLMVCFWTAAKRGRSFYQHTRENPSSSCDVSVNPQCSCQEANQSIIDHSLIELQQVVGRGRFATVFQGKYKGSAVAVKCFPGGQEEKFRAEKEVYELPLMKNAGIVLFLGSGTKPHDTSFFIVMQFAEHGSLHSFLSQHSISWTSAFNMCLSLSQGLSYLHSDLQHNGVHKPSVAHRDLSSSNVLLRADFSCVLCDFEGSAVLRSCVGRQWGRSHTQNFQGGPEVGTLCYMSPELLERAVNLTSSSFMLQGDVYALALILWEVWMRCSHLFQDADVPQHLLPFELELGPNPSWEHLIHHVCFMNQRPSIPPPWDVLPEGCEMKRILTDCWDSDADARLTASCVVNCLMSLQSSNT</sequence>
<keyword evidence="8" id="KW-0812">Transmembrane</keyword>
<evidence type="ECO:0000256" key="8">
    <source>
        <dbReference type="ARBA" id="ARBA00022692"/>
    </source>
</evidence>
<dbReference type="InterPro" id="IPR000333">
    <property type="entry name" value="TGFB_receptor"/>
</dbReference>
<dbReference type="EC" id="2.7.11.30" evidence="5"/>
<evidence type="ECO:0000256" key="1">
    <source>
        <dbReference type="ARBA" id="ARBA00001936"/>
    </source>
</evidence>
<keyword evidence="6" id="KW-0723">Serine/threonine-protein kinase</keyword>
<evidence type="ECO:0000256" key="7">
    <source>
        <dbReference type="ARBA" id="ARBA00022679"/>
    </source>
</evidence>
<dbReference type="Gene3D" id="3.30.200.20">
    <property type="entry name" value="Phosphorylase Kinase, domain 1"/>
    <property type="match status" value="1"/>
</dbReference>
<dbReference type="PROSITE" id="PS00107">
    <property type="entry name" value="PROTEIN_KINASE_ATP"/>
    <property type="match status" value="1"/>
</dbReference>
<comment type="cofactor">
    <cofactor evidence="2">
        <name>Mg(2+)</name>
        <dbReference type="ChEBI" id="CHEBI:18420"/>
    </cofactor>
</comment>
<dbReference type="InterPro" id="IPR001245">
    <property type="entry name" value="Ser-Thr/Tyr_kinase_cat_dom"/>
</dbReference>
<dbReference type="SUPFAM" id="SSF56112">
    <property type="entry name" value="Protein kinase-like (PK-like)"/>
    <property type="match status" value="1"/>
</dbReference>
<keyword evidence="10" id="KW-0732">Signal</keyword>
<evidence type="ECO:0000256" key="18">
    <source>
        <dbReference type="PROSITE-ProRule" id="PRU10141"/>
    </source>
</evidence>
<reference evidence="21" key="1">
    <citation type="submission" date="2025-08" db="UniProtKB">
        <authorList>
            <consortium name="Ensembl"/>
        </authorList>
    </citation>
    <scope>IDENTIFICATION</scope>
</reference>
<evidence type="ECO:0000256" key="16">
    <source>
        <dbReference type="ARBA" id="ARBA00023136"/>
    </source>
</evidence>
<keyword evidence="11 18" id="KW-0547">Nucleotide-binding</keyword>
<evidence type="ECO:0000256" key="2">
    <source>
        <dbReference type="ARBA" id="ARBA00001946"/>
    </source>
</evidence>
<dbReference type="GO" id="GO:0008083">
    <property type="term" value="F:growth factor activity"/>
    <property type="evidence" value="ECO:0007669"/>
    <property type="project" value="InterPro"/>
</dbReference>
<keyword evidence="7" id="KW-0808">Transferase</keyword>
<feature type="binding site" evidence="18">
    <location>
        <position position="581"/>
    </location>
    <ligand>
        <name>ATP</name>
        <dbReference type="ChEBI" id="CHEBI:30616"/>
    </ligand>
</feature>
<keyword evidence="12" id="KW-0418">Kinase</keyword>
<keyword evidence="15" id="KW-1133">Transmembrane helix</keyword>
<keyword evidence="14" id="KW-0460">Magnesium</keyword>
<organism evidence="21 22">
    <name type="scientific">Gouania willdenowi</name>
    <name type="common">Blunt-snouted clingfish</name>
    <name type="synonym">Lepadogaster willdenowi</name>
    <dbReference type="NCBI Taxonomy" id="441366"/>
    <lineage>
        <taxon>Eukaryota</taxon>
        <taxon>Metazoa</taxon>
        <taxon>Chordata</taxon>
        <taxon>Craniata</taxon>
        <taxon>Vertebrata</taxon>
        <taxon>Euteleostomi</taxon>
        <taxon>Actinopterygii</taxon>
        <taxon>Neopterygii</taxon>
        <taxon>Teleostei</taxon>
        <taxon>Neoteleostei</taxon>
        <taxon>Acanthomorphata</taxon>
        <taxon>Ovalentaria</taxon>
        <taxon>Blenniimorphae</taxon>
        <taxon>Blenniiformes</taxon>
        <taxon>Gobiesocoidei</taxon>
        <taxon>Gobiesocidae</taxon>
        <taxon>Gobiesocinae</taxon>
        <taxon>Gouania</taxon>
    </lineage>
</organism>
<dbReference type="GO" id="GO:0005024">
    <property type="term" value="F:transforming growth factor beta receptor activity"/>
    <property type="evidence" value="ECO:0007669"/>
    <property type="project" value="TreeGrafter"/>
</dbReference>
<keyword evidence="17" id="KW-0675">Receptor</keyword>
<keyword evidence="9" id="KW-0479">Metal-binding</keyword>
<reference evidence="21" key="2">
    <citation type="submission" date="2025-09" db="UniProtKB">
        <authorList>
            <consortium name="Ensembl"/>
        </authorList>
    </citation>
    <scope>IDENTIFICATION</scope>
</reference>
<evidence type="ECO:0000259" key="20">
    <source>
        <dbReference type="PROSITE" id="PS50011"/>
    </source>
</evidence>
<comment type="cofactor">
    <cofactor evidence="1">
        <name>Mn(2+)</name>
        <dbReference type="ChEBI" id="CHEBI:29035"/>
    </cofactor>
</comment>
<dbReference type="Pfam" id="PF07714">
    <property type="entry name" value="PK_Tyr_Ser-Thr"/>
    <property type="match status" value="1"/>
</dbReference>
<dbReference type="SUPFAM" id="SSF57302">
    <property type="entry name" value="Snake toxin-like"/>
    <property type="match status" value="1"/>
</dbReference>
<evidence type="ECO:0000256" key="14">
    <source>
        <dbReference type="ARBA" id="ARBA00022842"/>
    </source>
</evidence>
<comment type="subcellular location">
    <subcellularLocation>
        <location evidence="3">Membrane</location>
        <topology evidence="3">Single-pass type I membrane protein</topology>
    </subcellularLocation>
</comment>
<evidence type="ECO:0000313" key="21">
    <source>
        <dbReference type="Ensembl" id="ENSGWIP00000034534.1"/>
    </source>
</evidence>
<dbReference type="InterPro" id="IPR017441">
    <property type="entry name" value="Protein_kinase_ATP_BS"/>
</dbReference>
<dbReference type="CDD" id="cd23616">
    <property type="entry name" value="TFP_LU_ECD_AMHR2"/>
    <property type="match status" value="1"/>
</dbReference>
<comment type="similarity">
    <text evidence="4">Belongs to the protein kinase superfamily. TKL Ser/Thr protein kinase family. TGFB receptor subfamily.</text>
</comment>
<evidence type="ECO:0000256" key="12">
    <source>
        <dbReference type="ARBA" id="ARBA00022777"/>
    </source>
</evidence>
<keyword evidence="16" id="KW-0472">Membrane</keyword>
<keyword evidence="22" id="KW-1185">Reference proteome</keyword>
<dbReference type="PROSITE" id="PS50011">
    <property type="entry name" value="PROTEIN_KINASE_DOM"/>
    <property type="match status" value="1"/>
</dbReference>
<evidence type="ECO:0000256" key="9">
    <source>
        <dbReference type="ARBA" id="ARBA00022723"/>
    </source>
</evidence>
<dbReference type="PANTHER" id="PTHR23255">
    <property type="entry name" value="TRANSFORMING GROWTH FACTOR-BETA RECEPTOR TYPE I AND II"/>
    <property type="match status" value="1"/>
</dbReference>
<evidence type="ECO:0000256" key="3">
    <source>
        <dbReference type="ARBA" id="ARBA00004479"/>
    </source>
</evidence>
<evidence type="ECO:0000256" key="17">
    <source>
        <dbReference type="ARBA" id="ARBA00023170"/>
    </source>
</evidence>
<dbReference type="InterPro" id="IPR006799">
    <property type="entry name" value="AMH_N"/>
</dbReference>
<evidence type="ECO:0000256" key="4">
    <source>
        <dbReference type="ARBA" id="ARBA00009605"/>
    </source>
</evidence>
<proteinExistence type="inferred from homology"/>
<dbReference type="GO" id="GO:0005886">
    <property type="term" value="C:plasma membrane"/>
    <property type="evidence" value="ECO:0007669"/>
    <property type="project" value="TreeGrafter"/>
</dbReference>
<evidence type="ECO:0000256" key="11">
    <source>
        <dbReference type="ARBA" id="ARBA00022741"/>
    </source>
</evidence>
<dbReference type="Proteomes" id="UP000694680">
    <property type="component" value="Unassembled WGS sequence"/>
</dbReference>
<evidence type="ECO:0000256" key="10">
    <source>
        <dbReference type="ARBA" id="ARBA00022729"/>
    </source>
</evidence>
<dbReference type="InterPro" id="IPR045860">
    <property type="entry name" value="Snake_toxin-like_sf"/>
</dbReference>
<evidence type="ECO:0000256" key="5">
    <source>
        <dbReference type="ARBA" id="ARBA00012401"/>
    </source>
</evidence>
<evidence type="ECO:0000313" key="22">
    <source>
        <dbReference type="Proteomes" id="UP000694680"/>
    </source>
</evidence>
<dbReference type="Ensembl" id="ENSGWIT00000037650.1">
    <property type="protein sequence ID" value="ENSGWIP00000034534.1"/>
    <property type="gene ID" value="ENSGWIG00000017872.1"/>
</dbReference>
<dbReference type="Gene3D" id="2.10.60.10">
    <property type="entry name" value="CD59"/>
    <property type="match status" value="1"/>
</dbReference>
<dbReference type="PANTHER" id="PTHR23255:SF49">
    <property type="entry name" value="ANTI-MUELLERIAN HORMONE TYPE-2 RECEPTOR"/>
    <property type="match status" value="1"/>
</dbReference>
<dbReference type="InterPro" id="IPR011009">
    <property type="entry name" value="Kinase-like_dom_sf"/>
</dbReference>
<feature type="domain" description="Protein kinase" evidence="20">
    <location>
        <begin position="554"/>
        <end position="853"/>
    </location>
</feature>
<dbReference type="InterPro" id="IPR000719">
    <property type="entry name" value="Prot_kinase_dom"/>
</dbReference>
<evidence type="ECO:0000256" key="15">
    <source>
        <dbReference type="ARBA" id="ARBA00022989"/>
    </source>
</evidence>
<gene>
    <name evidence="21" type="primary">LOC114460775</name>
</gene>
<evidence type="ECO:0000256" key="6">
    <source>
        <dbReference type="ARBA" id="ARBA00022527"/>
    </source>
</evidence>
<keyword evidence="13 18" id="KW-0067">ATP-binding</keyword>
<dbReference type="GO" id="GO:0043235">
    <property type="term" value="C:receptor complex"/>
    <property type="evidence" value="ECO:0007669"/>
    <property type="project" value="TreeGrafter"/>
</dbReference>
<name>A0A8C5GRT2_GOUWI</name>
<dbReference type="GO" id="GO:0008406">
    <property type="term" value="P:gonad development"/>
    <property type="evidence" value="ECO:0007669"/>
    <property type="project" value="InterPro"/>
</dbReference>
<accession>A0A8C5GRT2</accession>
<dbReference type="Gene3D" id="1.10.510.10">
    <property type="entry name" value="Transferase(Phosphotransferase) domain 1"/>
    <property type="match status" value="1"/>
</dbReference>
<keyword evidence="19" id="KW-0175">Coiled coil</keyword>
<dbReference type="Pfam" id="PF04709">
    <property type="entry name" value="AMH_N"/>
    <property type="match status" value="1"/>
</dbReference>
<dbReference type="GO" id="GO:0030509">
    <property type="term" value="P:BMP signaling pathway"/>
    <property type="evidence" value="ECO:0007669"/>
    <property type="project" value="TreeGrafter"/>
</dbReference>
<evidence type="ECO:0000256" key="13">
    <source>
        <dbReference type="ARBA" id="ARBA00022840"/>
    </source>
</evidence>
<evidence type="ECO:0000256" key="19">
    <source>
        <dbReference type="SAM" id="Coils"/>
    </source>
</evidence>